<proteinExistence type="predicted"/>
<accession>A0ABV5G8P4</accession>
<comment type="caution">
    <text evidence="1">The sequence shown here is derived from an EMBL/GenBank/DDBJ whole genome shotgun (WGS) entry which is preliminary data.</text>
</comment>
<evidence type="ECO:0000313" key="2">
    <source>
        <dbReference type="Proteomes" id="UP001589575"/>
    </source>
</evidence>
<sequence>MSSHRTPAASAASSTAATLFREIRCEAAIARPDRPSARNRSTSLALIFLTIENCSFRRVPFTPGGRSLSRWLRTTITVAPKTANASTGHRLPTPIRVDLSTPNIHGESRASTTQGFLTGQDARSQAWGTCPRVEEGRIDDPVRWIPTS</sequence>
<organism evidence="1 2">
    <name type="scientific">Citricoccus parietis</name>
    <dbReference type="NCBI Taxonomy" id="592307"/>
    <lineage>
        <taxon>Bacteria</taxon>
        <taxon>Bacillati</taxon>
        <taxon>Actinomycetota</taxon>
        <taxon>Actinomycetes</taxon>
        <taxon>Micrococcales</taxon>
        <taxon>Micrococcaceae</taxon>
        <taxon>Citricoccus</taxon>
    </lineage>
</organism>
<keyword evidence="2" id="KW-1185">Reference proteome</keyword>
<protein>
    <submittedName>
        <fullName evidence="1">Uncharacterized protein</fullName>
    </submittedName>
</protein>
<name>A0ABV5G8P4_9MICC</name>
<gene>
    <name evidence="1" type="ORF">ACFFX0_30710</name>
</gene>
<evidence type="ECO:0000313" key="1">
    <source>
        <dbReference type="EMBL" id="MFB9075307.1"/>
    </source>
</evidence>
<reference evidence="1 2" key="1">
    <citation type="submission" date="2024-09" db="EMBL/GenBank/DDBJ databases">
        <authorList>
            <person name="Sun Q."/>
            <person name="Mori K."/>
        </authorList>
    </citation>
    <scope>NUCLEOTIDE SEQUENCE [LARGE SCALE GENOMIC DNA]</scope>
    <source>
        <strain evidence="1 2">CCM 7609</strain>
    </source>
</reference>
<dbReference type="EMBL" id="JBHMFI010000023">
    <property type="protein sequence ID" value="MFB9075307.1"/>
    <property type="molecule type" value="Genomic_DNA"/>
</dbReference>
<dbReference type="Proteomes" id="UP001589575">
    <property type="component" value="Unassembled WGS sequence"/>
</dbReference>